<accession>A0A1I6MJC1</accession>
<evidence type="ECO:0000259" key="1">
    <source>
        <dbReference type="Pfam" id="PF13185"/>
    </source>
</evidence>
<dbReference type="SUPFAM" id="SSF55781">
    <property type="entry name" value="GAF domain-like"/>
    <property type="match status" value="1"/>
</dbReference>
<dbReference type="STRING" id="474950.SAMN05421771_2778"/>
<name>A0A1I6MJC1_9BACT</name>
<dbReference type="OrthoDB" id="114445at2"/>
<reference evidence="2 3" key="1">
    <citation type="submission" date="2016-10" db="EMBL/GenBank/DDBJ databases">
        <authorList>
            <person name="de Groot N.N."/>
        </authorList>
    </citation>
    <scope>NUCLEOTIDE SEQUENCE [LARGE SCALE GENOMIC DNA]</scope>
    <source>
        <strain evidence="2 3">DSM 21001</strain>
    </source>
</reference>
<dbReference type="Gene3D" id="3.30.450.40">
    <property type="match status" value="1"/>
</dbReference>
<organism evidence="2 3">
    <name type="scientific">Granulicella pectinivorans</name>
    <dbReference type="NCBI Taxonomy" id="474950"/>
    <lineage>
        <taxon>Bacteria</taxon>
        <taxon>Pseudomonadati</taxon>
        <taxon>Acidobacteriota</taxon>
        <taxon>Terriglobia</taxon>
        <taxon>Terriglobales</taxon>
        <taxon>Acidobacteriaceae</taxon>
        <taxon>Granulicella</taxon>
    </lineage>
</organism>
<sequence length="273" mass="30102">MLASPVQNIADTGIEVIDLRENLEFASRSLHVRNAATQLEGIRRLSQAFIGDPFNVLQVLVDAAVDLCGADSAGITIERDERDRTEANFYQWVVTAGQYSHFASATLPHDPNPCRICLERQGPQFFRVTPRYFEIMGIVAESVTDGLLLPWEVDETRGTVWIVAHGRQEAFDSQDVGMMQLLSDFAAMAIRQQRQQLRLMQHAGAAAAADMANSLAHQINNPLQSITNLVYMASEGSSTANARSLAESLSPHIELLTNLVTLILSLPPTEHLH</sequence>
<gene>
    <name evidence="2" type="ORF">SAMN05421771_2778</name>
</gene>
<evidence type="ECO:0000313" key="2">
    <source>
        <dbReference type="EMBL" id="SFS15769.1"/>
    </source>
</evidence>
<dbReference type="Pfam" id="PF13185">
    <property type="entry name" value="GAF_2"/>
    <property type="match status" value="1"/>
</dbReference>
<evidence type="ECO:0000313" key="3">
    <source>
        <dbReference type="Proteomes" id="UP000199024"/>
    </source>
</evidence>
<dbReference type="InterPro" id="IPR029016">
    <property type="entry name" value="GAF-like_dom_sf"/>
</dbReference>
<dbReference type="AlphaFoldDB" id="A0A1I6MJC1"/>
<dbReference type="EMBL" id="FOZL01000001">
    <property type="protein sequence ID" value="SFS15769.1"/>
    <property type="molecule type" value="Genomic_DNA"/>
</dbReference>
<proteinExistence type="predicted"/>
<feature type="domain" description="GAF" evidence="1">
    <location>
        <begin position="56"/>
        <end position="190"/>
    </location>
</feature>
<dbReference type="RefSeq" id="WP_089839678.1">
    <property type="nucleotide sequence ID" value="NZ_FOZL01000001.1"/>
</dbReference>
<dbReference type="InterPro" id="IPR003018">
    <property type="entry name" value="GAF"/>
</dbReference>
<protein>
    <recommendedName>
        <fullName evidence="1">GAF domain-containing protein</fullName>
    </recommendedName>
</protein>
<dbReference type="Gene3D" id="1.10.287.130">
    <property type="match status" value="1"/>
</dbReference>
<dbReference type="Proteomes" id="UP000199024">
    <property type="component" value="Unassembled WGS sequence"/>
</dbReference>
<keyword evidence="3" id="KW-1185">Reference proteome</keyword>